<protein>
    <submittedName>
        <fullName evidence="1">Uncharacterized protein</fullName>
    </submittedName>
</protein>
<evidence type="ECO:0000313" key="1">
    <source>
        <dbReference type="EMBL" id="EDU40075.1"/>
    </source>
</evidence>
<dbReference type="HOGENOM" id="CLU_2689012_0_0_1"/>
<dbReference type="InParanoid" id="B2VS62"/>
<dbReference type="OrthoDB" id="3943628at2759"/>
<accession>B2VS62</accession>
<proteinExistence type="predicted"/>
<name>B2VS62_PYRTR</name>
<reference evidence="2" key="1">
    <citation type="journal article" date="2013" name="G3 (Bethesda)">
        <title>Comparative genomics of a plant-pathogenic fungus, Pyrenophora tritici-repentis, reveals transduplication and the impact of repeat elements on pathogenicity and population divergence.</title>
        <authorList>
            <person name="Manning V.A."/>
            <person name="Pandelova I."/>
            <person name="Dhillon B."/>
            <person name="Wilhelm L.J."/>
            <person name="Goodwin S.B."/>
            <person name="Berlin A.M."/>
            <person name="Figueroa M."/>
            <person name="Freitag M."/>
            <person name="Hane J.K."/>
            <person name="Henrissat B."/>
            <person name="Holman W.H."/>
            <person name="Kodira C.D."/>
            <person name="Martin J."/>
            <person name="Oliver R.P."/>
            <person name="Robbertse B."/>
            <person name="Schackwitz W."/>
            <person name="Schwartz D.C."/>
            <person name="Spatafora J.W."/>
            <person name="Turgeon B.G."/>
            <person name="Yandava C."/>
            <person name="Young S."/>
            <person name="Zhou S."/>
            <person name="Zeng Q."/>
            <person name="Grigoriev I.V."/>
            <person name="Ma L.-J."/>
            <person name="Ciuffetti L.M."/>
        </authorList>
    </citation>
    <scope>NUCLEOTIDE SEQUENCE [LARGE SCALE GENOMIC DNA]</scope>
    <source>
        <strain evidence="2">Pt-1C-BFP</strain>
    </source>
</reference>
<evidence type="ECO:0000313" key="2">
    <source>
        <dbReference type="Proteomes" id="UP000001471"/>
    </source>
</evidence>
<sequence length="74" mass="8448">MPRSTNHRIETPKKAKIKGAAEFMDAKGITYFHSDLFSFYGVNKHQGWAILNDKDDESSHVGWDARVLSWPQLA</sequence>
<dbReference type="EMBL" id="DS231615">
    <property type="protein sequence ID" value="EDU40075.1"/>
    <property type="molecule type" value="Genomic_DNA"/>
</dbReference>
<dbReference type="AlphaFoldDB" id="B2VS62"/>
<organism evidence="1 2">
    <name type="scientific">Pyrenophora tritici-repentis (strain Pt-1C-BFP)</name>
    <name type="common">Wheat tan spot fungus</name>
    <name type="synonym">Drechslera tritici-repentis</name>
    <dbReference type="NCBI Taxonomy" id="426418"/>
    <lineage>
        <taxon>Eukaryota</taxon>
        <taxon>Fungi</taxon>
        <taxon>Dikarya</taxon>
        <taxon>Ascomycota</taxon>
        <taxon>Pezizomycotina</taxon>
        <taxon>Dothideomycetes</taxon>
        <taxon>Pleosporomycetidae</taxon>
        <taxon>Pleosporales</taxon>
        <taxon>Pleosporineae</taxon>
        <taxon>Pleosporaceae</taxon>
        <taxon>Pyrenophora</taxon>
    </lineage>
</organism>
<dbReference type="Proteomes" id="UP000001471">
    <property type="component" value="Unassembled WGS sequence"/>
</dbReference>
<gene>
    <name evidence="1" type="ORF">PTRG_00637</name>
</gene>